<evidence type="ECO:0000256" key="1">
    <source>
        <dbReference type="SAM" id="Phobius"/>
    </source>
</evidence>
<keyword evidence="3" id="KW-1185">Reference proteome</keyword>
<feature type="transmembrane region" description="Helical" evidence="1">
    <location>
        <begin position="176"/>
        <end position="195"/>
    </location>
</feature>
<keyword evidence="1" id="KW-0472">Membrane</keyword>
<dbReference type="OrthoDB" id="2679416at2"/>
<protein>
    <submittedName>
        <fullName evidence="2">Zf-HC2 domain-containing protein</fullName>
    </submittedName>
</protein>
<dbReference type="EMBL" id="CP034248">
    <property type="protein sequence ID" value="AZK47187.1"/>
    <property type="molecule type" value="Genomic_DNA"/>
</dbReference>
<feature type="transmembrane region" description="Helical" evidence="1">
    <location>
        <begin position="97"/>
        <end position="120"/>
    </location>
</feature>
<dbReference type="Proteomes" id="UP000273145">
    <property type="component" value="Chromosome"/>
</dbReference>
<evidence type="ECO:0000313" key="3">
    <source>
        <dbReference type="Proteomes" id="UP000273145"/>
    </source>
</evidence>
<keyword evidence="1" id="KW-1133">Transmembrane helix</keyword>
<dbReference type="AlphaFoldDB" id="A0A3Q8S5A3"/>
<keyword evidence="1" id="KW-0812">Transmembrane</keyword>
<evidence type="ECO:0000313" key="2">
    <source>
        <dbReference type="EMBL" id="AZK47187.1"/>
    </source>
</evidence>
<accession>A0A3Q8S5A3</accession>
<organism evidence="2 3">
    <name type="scientific">Paenibacillus lentus</name>
    <dbReference type="NCBI Taxonomy" id="1338368"/>
    <lineage>
        <taxon>Bacteria</taxon>
        <taxon>Bacillati</taxon>
        <taxon>Bacillota</taxon>
        <taxon>Bacilli</taxon>
        <taxon>Bacillales</taxon>
        <taxon>Paenibacillaceae</taxon>
        <taxon>Paenibacillus</taxon>
    </lineage>
</organism>
<name>A0A3Q8S5A3_9BACL</name>
<proteinExistence type="predicted"/>
<dbReference type="RefSeq" id="WP_125083224.1">
    <property type="nucleotide sequence ID" value="NZ_CP034248.1"/>
</dbReference>
<sequence>MNCREAQELFGLIPDLPDNHPQRKMLEWHILGCEYCAAEYSVWQESMEMFHELPTEVSAEEAERINRRVMDRIYAESPWLAPGGEHSKVTNRLRRRVSIWSACFLAVFLCSFLVFIIGGYGQSNQSIKPATGVLQPAVVTADRSTASDLPIFDLSSVSRGIVEPFVVQMGPAYPQYWMILSMAGMVLALISFKGIRRSRR</sequence>
<gene>
    <name evidence="2" type="ORF">EIM92_14315</name>
</gene>
<reference evidence="2 3" key="1">
    <citation type="submission" date="2018-11" db="EMBL/GenBank/DDBJ databases">
        <title>Genome sequencing of Paenibacillus lentus DSM25539(T).</title>
        <authorList>
            <person name="Kook J.-K."/>
            <person name="Park S.-N."/>
            <person name="Lim Y.K."/>
        </authorList>
    </citation>
    <scope>NUCLEOTIDE SEQUENCE [LARGE SCALE GENOMIC DNA]</scope>
    <source>
        <strain evidence="2 3">DSM 25539</strain>
    </source>
</reference>
<dbReference type="KEGG" id="plen:EIM92_14315"/>